<dbReference type="PANTHER" id="PTHR30137:SF20">
    <property type="entry name" value="N-ACETYL-S-ALKYLCYSTEINE MONOOXYGENASE"/>
    <property type="match status" value="1"/>
</dbReference>
<organism evidence="2 3">
    <name type="scientific">Reyranella humidisoli</name>
    <dbReference type="NCBI Taxonomy" id="2849149"/>
    <lineage>
        <taxon>Bacteria</taxon>
        <taxon>Pseudomonadati</taxon>
        <taxon>Pseudomonadota</taxon>
        <taxon>Alphaproteobacteria</taxon>
        <taxon>Hyphomicrobiales</taxon>
        <taxon>Reyranellaceae</taxon>
        <taxon>Reyranella</taxon>
    </lineage>
</organism>
<sequence>MSRPFRLSVLDQSIAVSGRPQDQSIRNTVSLAQHCEALGYERFWVSEHHNHPTIVGTAPEIVMAAIAATTERIRIGSAGIMLPHYSPFKVAEVFRVLEALAPGRIDMGLGRAPGSDGRTAYALNPAANERPEHFPADVRDLIAWVSNQPLVERHPFGSVKAFPQSPTSPEVWILGSSDYGAQVAALFGLPYCYAWFFSDGAGGERAIDLYKRSYRPSARHPEPHSALCVWALAADTTEKAQYHFTSRALSRINRDKNILGPLLPPDEAAQAPLADFERAKMEQFRKDSFVGTGPEVAARITALKEHVGVDEMAVVTWTHDEQIRRDSYTELAKAYGFAP</sequence>
<keyword evidence="3" id="KW-1185">Reference proteome</keyword>
<proteinExistence type="predicted"/>
<name>A0ABS6IDY0_9HYPH</name>
<dbReference type="InterPro" id="IPR019949">
    <property type="entry name" value="CmoO-like"/>
</dbReference>
<dbReference type="RefSeq" id="WP_216955794.1">
    <property type="nucleotide sequence ID" value="NZ_JAHOPB010000001.1"/>
</dbReference>
<gene>
    <name evidence="2" type="ORF">KQ910_00320</name>
</gene>
<reference evidence="2 3" key="1">
    <citation type="submission" date="2021-06" db="EMBL/GenBank/DDBJ databases">
        <authorList>
            <person name="Lee D.H."/>
        </authorList>
    </citation>
    <scope>NUCLEOTIDE SEQUENCE [LARGE SCALE GENOMIC DNA]</scope>
    <source>
        <strain evidence="2 3">MMS21-HV4-11</strain>
    </source>
</reference>
<dbReference type="InterPro" id="IPR011251">
    <property type="entry name" value="Luciferase-like_dom"/>
</dbReference>
<comment type="caution">
    <text evidence="2">The sequence shown here is derived from an EMBL/GenBank/DDBJ whole genome shotgun (WGS) entry which is preliminary data.</text>
</comment>
<evidence type="ECO:0000313" key="3">
    <source>
        <dbReference type="Proteomes" id="UP000727907"/>
    </source>
</evidence>
<dbReference type="Pfam" id="PF00296">
    <property type="entry name" value="Bac_luciferase"/>
    <property type="match status" value="1"/>
</dbReference>
<dbReference type="NCBIfam" id="TIGR03558">
    <property type="entry name" value="oxido_grp_1"/>
    <property type="match status" value="1"/>
</dbReference>
<evidence type="ECO:0000259" key="1">
    <source>
        <dbReference type="Pfam" id="PF00296"/>
    </source>
</evidence>
<dbReference type="PANTHER" id="PTHR30137">
    <property type="entry name" value="LUCIFERASE-LIKE MONOOXYGENASE"/>
    <property type="match status" value="1"/>
</dbReference>
<evidence type="ECO:0000313" key="2">
    <source>
        <dbReference type="EMBL" id="MBU8872180.1"/>
    </source>
</evidence>
<dbReference type="InterPro" id="IPR050766">
    <property type="entry name" value="Bact_Lucif_Oxidored"/>
</dbReference>
<dbReference type="Proteomes" id="UP000727907">
    <property type="component" value="Unassembled WGS sequence"/>
</dbReference>
<feature type="domain" description="Luciferase-like" evidence="1">
    <location>
        <begin position="20"/>
        <end position="310"/>
    </location>
</feature>
<protein>
    <submittedName>
        <fullName evidence="2">LLM class flavin-dependent oxidoreductase</fullName>
    </submittedName>
</protein>
<accession>A0ABS6IDY0</accession>
<dbReference type="EMBL" id="JAHOPB010000001">
    <property type="protein sequence ID" value="MBU8872180.1"/>
    <property type="molecule type" value="Genomic_DNA"/>
</dbReference>
<dbReference type="CDD" id="cd00347">
    <property type="entry name" value="Flavin_utilizing_monoxygenases"/>
    <property type="match status" value="1"/>
</dbReference>